<evidence type="ECO:0000256" key="1">
    <source>
        <dbReference type="SAM" id="SignalP"/>
    </source>
</evidence>
<feature type="signal peptide" evidence="1">
    <location>
        <begin position="1"/>
        <end position="18"/>
    </location>
</feature>
<proteinExistence type="predicted"/>
<accession>A0A9X0A3G5</accession>
<keyword evidence="1" id="KW-0732">Signal</keyword>
<reference evidence="2" key="1">
    <citation type="submission" date="2023-01" db="EMBL/GenBank/DDBJ databases">
        <title>Genome assembly of the deep-sea coral Lophelia pertusa.</title>
        <authorList>
            <person name="Herrera S."/>
            <person name="Cordes E."/>
        </authorList>
    </citation>
    <scope>NUCLEOTIDE SEQUENCE</scope>
    <source>
        <strain evidence="2">USNM1676648</strain>
        <tissue evidence="2">Polyp</tissue>
    </source>
</reference>
<dbReference type="Proteomes" id="UP001163046">
    <property type="component" value="Unassembled WGS sequence"/>
</dbReference>
<protein>
    <submittedName>
        <fullName evidence="2">Uncharacterized protein</fullName>
    </submittedName>
</protein>
<evidence type="ECO:0000313" key="3">
    <source>
        <dbReference type="Proteomes" id="UP001163046"/>
    </source>
</evidence>
<dbReference type="EMBL" id="MU825402">
    <property type="protein sequence ID" value="KAJ7392164.1"/>
    <property type="molecule type" value="Genomic_DNA"/>
</dbReference>
<dbReference type="AlphaFoldDB" id="A0A9X0A3G5"/>
<organism evidence="2 3">
    <name type="scientific">Desmophyllum pertusum</name>
    <dbReference type="NCBI Taxonomy" id="174260"/>
    <lineage>
        <taxon>Eukaryota</taxon>
        <taxon>Metazoa</taxon>
        <taxon>Cnidaria</taxon>
        <taxon>Anthozoa</taxon>
        <taxon>Hexacorallia</taxon>
        <taxon>Scleractinia</taxon>
        <taxon>Caryophylliina</taxon>
        <taxon>Caryophylliidae</taxon>
        <taxon>Desmophyllum</taxon>
    </lineage>
</organism>
<comment type="caution">
    <text evidence="2">The sequence shown here is derived from an EMBL/GenBank/DDBJ whole genome shotgun (WGS) entry which is preliminary data.</text>
</comment>
<sequence>MGLLRFVLVASLINRTLMSPVATKHIAAFDEIAIVNEHYAKYQDGRLWQVDMKIPRRNVGVTGVDGSAPIRDTTSLWPGGVIPYTIAYSIRKFISVLFIEESFLMKMVHLAVVDHPLWRQVH</sequence>
<gene>
    <name evidence="2" type="ORF">OS493_013536</name>
</gene>
<feature type="chain" id="PRO_5040842835" evidence="1">
    <location>
        <begin position="19"/>
        <end position="122"/>
    </location>
</feature>
<keyword evidence="3" id="KW-1185">Reference proteome</keyword>
<name>A0A9X0A3G5_9CNID</name>
<evidence type="ECO:0000313" key="2">
    <source>
        <dbReference type="EMBL" id="KAJ7392164.1"/>
    </source>
</evidence>